<dbReference type="InterPro" id="IPR009006">
    <property type="entry name" value="Ala_racemase/Decarboxylase_C"/>
</dbReference>
<gene>
    <name evidence="6" type="ORF">Esi_0207_0005</name>
</gene>
<dbReference type="EC" id="4.1.1.20" evidence="6"/>
<sequence>MSEMQVFEGSASGTGGALNGRLSKGVPSLPREPDNSAVVFDVDALRAAFAAAKQAFPPHWNHCVAVKSCPLSVVVQEAVRAGLGIEAASFVELYMGLALGCPAVLAAFDSPAKTDGELEMALARGVLINANSLVELDRIDAIIKRQGCATSARVGIRLNPLVGAGSIAELSVSTSTSKFAVPMTPANVQAVVDSFRKWPWLVALHTHVGSQGYSVEQLAEGIAVLCEIADVIDSKLGKGRVTLLDIGGGLPANYDSDEVSPTFHEYAAALKKAAPSLFHNTERIVVTEFGRAFVAKVAMTVSKVEYVRSSDGSGAEGRAAGKATQQEEDPSNVVGSPGKVPESSLPVEDHQTLVTHIGADLFLRTSYCPGRYSHRLSMYSRNGAALGGSAIRTDVAGPLCFQGDYVARGASLPRASPGDLVVVHDTGANTLSLFSRHCSRRFPSVYGYARNADGTVCVRLVKEKESVQDVARFWGAC</sequence>
<dbReference type="GO" id="GO:0009089">
    <property type="term" value="P:lysine biosynthetic process via diaminopimelate"/>
    <property type="evidence" value="ECO:0007669"/>
    <property type="project" value="TreeGrafter"/>
</dbReference>
<dbReference type="Pfam" id="PF02784">
    <property type="entry name" value="Orn_Arg_deC_N"/>
    <property type="match status" value="1"/>
</dbReference>
<dbReference type="SUPFAM" id="SSF51419">
    <property type="entry name" value="PLP-binding barrel"/>
    <property type="match status" value="1"/>
</dbReference>
<dbReference type="eggNOG" id="KOG0622">
    <property type="taxonomic scope" value="Eukaryota"/>
</dbReference>
<dbReference type="EMBL" id="FN649727">
    <property type="protein sequence ID" value="CBJ49155.1"/>
    <property type="molecule type" value="Genomic_DNA"/>
</dbReference>
<dbReference type="Proteomes" id="UP000002630">
    <property type="component" value="Linkage Group LG02"/>
</dbReference>
<evidence type="ECO:0000313" key="7">
    <source>
        <dbReference type="Proteomes" id="UP000002630"/>
    </source>
</evidence>
<evidence type="ECO:0000313" key="6">
    <source>
        <dbReference type="EMBL" id="CBJ49155.1"/>
    </source>
</evidence>
<feature type="region of interest" description="Disordered" evidence="3">
    <location>
        <begin position="311"/>
        <end position="345"/>
    </location>
</feature>
<dbReference type="InterPro" id="IPR029066">
    <property type="entry name" value="PLP-binding_barrel"/>
</dbReference>
<dbReference type="PANTHER" id="PTHR43727">
    <property type="entry name" value="DIAMINOPIMELATE DECARBOXYLASE"/>
    <property type="match status" value="1"/>
</dbReference>
<evidence type="ECO:0000256" key="1">
    <source>
        <dbReference type="ARBA" id="ARBA00001933"/>
    </source>
</evidence>
<dbReference type="GO" id="GO:0008836">
    <property type="term" value="F:diaminopimelate decarboxylase activity"/>
    <property type="evidence" value="ECO:0007669"/>
    <property type="project" value="UniProtKB-EC"/>
</dbReference>
<reference evidence="6 7" key="1">
    <citation type="journal article" date="2010" name="Nature">
        <title>The Ectocarpus genome and the independent evolution of multicellularity in brown algae.</title>
        <authorList>
            <person name="Cock J.M."/>
            <person name="Sterck L."/>
            <person name="Rouze P."/>
            <person name="Scornet D."/>
            <person name="Allen A.E."/>
            <person name="Amoutzias G."/>
            <person name="Anthouard V."/>
            <person name="Artiguenave F."/>
            <person name="Aury J.M."/>
            <person name="Badger J.H."/>
            <person name="Beszteri B."/>
            <person name="Billiau K."/>
            <person name="Bonnet E."/>
            <person name="Bothwell J.H."/>
            <person name="Bowler C."/>
            <person name="Boyen C."/>
            <person name="Brownlee C."/>
            <person name="Carrano C.J."/>
            <person name="Charrier B."/>
            <person name="Cho G.Y."/>
            <person name="Coelho S.M."/>
            <person name="Collen J."/>
            <person name="Corre E."/>
            <person name="Da Silva C."/>
            <person name="Delage L."/>
            <person name="Delaroque N."/>
            <person name="Dittami S.M."/>
            <person name="Doulbeau S."/>
            <person name="Elias M."/>
            <person name="Farnham G."/>
            <person name="Gachon C.M."/>
            <person name="Gschloessl B."/>
            <person name="Heesch S."/>
            <person name="Jabbari K."/>
            <person name="Jubin C."/>
            <person name="Kawai H."/>
            <person name="Kimura K."/>
            <person name="Kloareg B."/>
            <person name="Kupper F.C."/>
            <person name="Lang D."/>
            <person name="Le Bail A."/>
            <person name="Leblanc C."/>
            <person name="Lerouge P."/>
            <person name="Lohr M."/>
            <person name="Lopez P.J."/>
            <person name="Martens C."/>
            <person name="Maumus F."/>
            <person name="Michel G."/>
            <person name="Miranda-Saavedra D."/>
            <person name="Morales J."/>
            <person name="Moreau H."/>
            <person name="Motomura T."/>
            <person name="Nagasato C."/>
            <person name="Napoli C.A."/>
            <person name="Nelson D.R."/>
            <person name="Nyvall-Collen P."/>
            <person name="Peters A.F."/>
            <person name="Pommier C."/>
            <person name="Potin P."/>
            <person name="Poulain J."/>
            <person name="Quesneville H."/>
            <person name="Read B."/>
            <person name="Rensing S.A."/>
            <person name="Ritter A."/>
            <person name="Rousvoal S."/>
            <person name="Samanta M."/>
            <person name="Samson G."/>
            <person name="Schroeder D.C."/>
            <person name="Segurens B."/>
            <person name="Strittmatter M."/>
            <person name="Tonon T."/>
            <person name="Tregear J.W."/>
            <person name="Valentin K."/>
            <person name="von Dassow P."/>
            <person name="Yamagishi T."/>
            <person name="Van de Peer Y."/>
            <person name="Wincker P."/>
        </authorList>
    </citation>
    <scope>NUCLEOTIDE SEQUENCE [LARGE SCALE GENOMIC DNA]</scope>
    <source>
        <strain evidence="7">Ec32 / CCAP1310/4</strain>
    </source>
</reference>
<accession>D7FQP8</accession>
<dbReference type="OrthoDB" id="5034579at2759"/>
<dbReference type="InParanoid" id="D7FQP8"/>
<keyword evidence="2" id="KW-0663">Pyridoxal phosphate</keyword>
<dbReference type="STRING" id="2880.D7FQP8"/>
<proteinExistence type="predicted"/>
<dbReference type="EMBL" id="FN648384">
    <property type="protein sequence ID" value="CBJ49155.1"/>
    <property type="molecule type" value="Genomic_DNA"/>
</dbReference>
<comment type="cofactor">
    <cofactor evidence="1">
        <name>pyridoxal 5'-phosphate</name>
        <dbReference type="ChEBI" id="CHEBI:597326"/>
    </cofactor>
</comment>
<keyword evidence="6" id="KW-0456">Lyase</keyword>
<protein>
    <submittedName>
        <fullName evidence="6">Diaminopimelate decarboxylase</fullName>
        <ecNumber evidence="6">4.1.1.20</ecNumber>
    </submittedName>
</protein>
<dbReference type="OMA" id="IPYFPGE"/>
<keyword evidence="7" id="KW-1185">Reference proteome</keyword>
<feature type="domain" description="Orn/DAP/Arg decarboxylase 2 N-terminal" evidence="5">
    <location>
        <begin position="44"/>
        <end position="295"/>
    </location>
</feature>
<organism evidence="6 7">
    <name type="scientific">Ectocarpus siliculosus</name>
    <name type="common">Brown alga</name>
    <name type="synonym">Conferva siliculosa</name>
    <dbReference type="NCBI Taxonomy" id="2880"/>
    <lineage>
        <taxon>Eukaryota</taxon>
        <taxon>Sar</taxon>
        <taxon>Stramenopiles</taxon>
        <taxon>Ochrophyta</taxon>
        <taxon>PX clade</taxon>
        <taxon>Phaeophyceae</taxon>
        <taxon>Ectocarpales</taxon>
        <taxon>Ectocarpaceae</taxon>
        <taxon>Ectocarpus</taxon>
    </lineage>
</organism>
<name>D7FQP8_ECTSI</name>
<feature type="region of interest" description="Disordered" evidence="3">
    <location>
        <begin position="8"/>
        <end position="32"/>
    </location>
</feature>
<evidence type="ECO:0000256" key="3">
    <source>
        <dbReference type="SAM" id="MobiDB-lite"/>
    </source>
</evidence>
<evidence type="ECO:0000259" key="5">
    <source>
        <dbReference type="Pfam" id="PF02784"/>
    </source>
</evidence>
<evidence type="ECO:0000256" key="2">
    <source>
        <dbReference type="ARBA" id="ARBA00022898"/>
    </source>
</evidence>
<feature type="domain" description="Orn/DAP/Arg decarboxylase 2 C-terminal" evidence="4">
    <location>
        <begin position="385"/>
        <end position="427"/>
    </location>
</feature>
<dbReference type="PANTHER" id="PTHR43727:SF3">
    <property type="entry name" value="GROUP IV DECARBOXYLASE"/>
    <property type="match status" value="1"/>
</dbReference>
<evidence type="ECO:0000259" key="4">
    <source>
        <dbReference type="Pfam" id="PF00278"/>
    </source>
</evidence>
<dbReference type="Gene3D" id="3.20.20.10">
    <property type="entry name" value="Alanine racemase"/>
    <property type="match status" value="1"/>
</dbReference>
<dbReference type="InterPro" id="IPR022643">
    <property type="entry name" value="De-COase2_C"/>
</dbReference>
<dbReference type="AlphaFoldDB" id="D7FQP8"/>
<dbReference type="InterPro" id="IPR022644">
    <property type="entry name" value="De-COase2_N"/>
</dbReference>
<dbReference type="SUPFAM" id="SSF50621">
    <property type="entry name" value="Alanine racemase C-terminal domain-like"/>
    <property type="match status" value="1"/>
</dbReference>
<dbReference type="Gene3D" id="2.40.37.10">
    <property type="entry name" value="Lyase, Ornithine Decarboxylase, Chain A, domain 1"/>
    <property type="match status" value="1"/>
</dbReference>
<dbReference type="Pfam" id="PF00278">
    <property type="entry name" value="Orn_DAP_Arg_deC"/>
    <property type="match status" value="1"/>
</dbReference>